<sequence length="150" mass="17160">MRTTAGPVISGLTIAWKQYCELGWAAWARLGNPVYADVVLSPTGRRADLVAGSTLIDVKVTRHTEESHAKMWLDQVLFYLFRDVDDRYKLDRLGVYLGWTGQLLTVTVDEVLAHLVDDRAASHELRADFYAVIKDDEEEQKRWRDAARRP</sequence>
<protein>
    <recommendedName>
        <fullName evidence="3">PD-(D/E)XK endonuclease-like domain-containing protein</fullName>
    </recommendedName>
</protein>
<evidence type="ECO:0008006" key="3">
    <source>
        <dbReference type="Google" id="ProtNLM"/>
    </source>
</evidence>
<gene>
    <name evidence="1" type="ORF">GCM10009765_22790</name>
</gene>
<dbReference type="Proteomes" id="UP001500618">
    <property type="component" value="Unassembled WGS sequence"/>
</dbReference>
<name>A0ABN2GKS5_9ACTN</name>
<keyword evidence="2" id="KW-1185">Reference proteome</keyword>
<organism evidence="1 2">
    <name type="scientific">Fodinicola feengrottensis</name>
    <dbReference type="NCBI Taxonomy" id="435914"/>
    <lineage>
        <taxon>Bacteria</taxon>
        <taxon>Bacillati</taxon>
        <taxon>Actinomycetota</taxon>
        <taxon>Actinomycetes</taxon>
        <taxon>Mycobacteriales</taxon>
        <taxon>Fodinicola</taxon>
    </lineage>
</organism>
<evidence type="ECO:0000313" key="1">
    <source>
        <dbReference type="EMBL" id="GAA1672913.1"/>
    </source>
</evidence>
<dbReference type="EMBL" id="BAAANY010000008">
    <property type="protein sequence ID" value="GAA1672913.1"/>
    <property type="molecule type" value="Genomic_DNA"/>
</dbReference>
<comment type="caution">
    <text evidence="1">The sequence shown here is derived from an EMBL/GenBank/DDBJ whole genome shotgun (WGS) entry which is preliminary data.</text>
</comment>
<proteinExistence type="predicted"/>
<accession>A0ABN2GKS5</accession>
<reference evidence="1 2" key="1">
    <citation type="journal article" date="2019" name="Int. J. Syst. Evol. Microbiol.">
        <title>The Global Catalogue of Microorganisms (GCM) 10K type strain sequencing project: providing services to taxonomists for standard genome sequencing and annotation.</title>
        <authorList>
            <consortium name="The Broad Institute Genomics Platform"/>
            <consortium name="The Broad Institute Genome Sequencing Center for Infectious Disease"/>
            <person name="Wu L."/>
            <person name="Ma J."/>
        </authorList>
    </citation>
    <scope>NUCLEOTIDE SEQUENCE [LARGE SCALE GENOMIC DNA]</scope>
    <source>
        <strain evidence="1 2">JCM 14718</strain>
    </source>
</reference>
<evidence type="ECO:0000313" key="2">
    <source>
        <dbReference type="Proteomes" id="UP001500618"/>
    </source>
</evidence>